<protein>
    <recommendedName>
        <fullName evidence="9">Cation/H+ exchanger domain-containing protein</fullName>
    </recommendedName>
</protein>
<dbReference type="AlphaFoldDB" id="A0A8J8AX62"/>
<dbReference type="GO" id="GO:0005886">
    <property type="term" value="C:plasma membrane"/>
    <property type="evidence" value="ECO:0007669"/>
    <property type="project" value="UniProtKB-SubCell"/>
</dbReference>
<dbReference type="GO" id="GO:0015297">
    <property type="term" value="F:antiporter activity"/>
    <property type="evidence" value="ECO:0007669"/>
    <property type="project" value="UniProtKB-KW"/>
</dbReference>
<dbReference type="EMBL" id="JAGQFT020000004">
    <property type="protein sequence ID" value="MBS7456971.1"/>
    <property type="molecule type" value="Genomic_DNA"/>
</dbReference>
<reference evidence="7 8" key="1">
    <citation type="journal article" date="2021" name="Microbiol. Resour. Announc.">
        <title>Draft Genome Sequence of Coralloluteibacterium stylophorae LMG 29479T.</title>
        <authorList>
            <person name="Karlyshev A.V."/>
            <person name="Kudryashova E.B."/>
            <person name="Ariskina E.V."/>
            <person name="Conroy A.P."/>
            <person name="Abidueva E.Y."/>
        </authorList>
    </citation>
    <scope>NUCLEOTIDE SEQUENCE [LARGE SCALE GENOMIC DNA]</scope>
    <source>
        <strain evidence="7 8">LMG 29479</strain>
    </source>
</reference>
<evidence type="ECO:0008006" key="9">
    <source>
        <dbReference type="Google" id="ProtNLM"/>
    </source>
</evidence>
<evidence type="ECO:0000313" key="7">
    <source>
        <dbReference type="EMBL" id="MBS7456971.1"/>
    </source>
</evidence>
<organism evidence="6">
    <name type="scientific">Coralloluteibacterium stylophorae</name>
    <dbReference type="NCBI Taxonomy" id="1776034"/>
    <lineage>
        <taxon>Bacteria</taxon>
        <taxon>Pseudomonadati</taxon>
        <taxon>Pseudomonadota</taxon>
        <taxon>Gammaproteobacteria</taxon>
        <taxon>Lysobacterales</taxon>
        <taxon>Lysobacteraceae</taxon>
        <taxon>Coralloluteibacterium</taxon>
    </lineage>
</organism>
<feature type="transmembrane region" description="Helical" evidence="5">
    <location>
        <begin position="148"/>
        <end position="169"/>
    </location>
</feature>
<dbReference type="RefSeq" id="WP_211925308.1">
    <property type="nucleotide sequence ID" value="NZ_JAGQFT020000004.1"/>
</dbReference>
<dbReference type="PANTHER" id="PTHR32507">
    <property type="entry name" value="NA(+)/H(+) ANTIPORTER 1"/>
    <property type="match status" value="1"/>
</dbReference>
<dbReference type="PANTHER" id="PTHR32507:SF8">
    <property type="entry name" value="CNH1P"/>
    <property type="match status" value="1"/>
</dbReference>
<evidence type="ECO:0000256" key="1">
    <source>
        <dbReference type="ARBA" id="ARBA00004651"/>
    </source>
</evidence>
<keyword evidence="2" id="KW-0813">Transport</keyword>
<comment type="subcellular location">
    <subcellularLocation>
        <location evidence="1">Cell membrane</location>
        <topology evidence="1">Multi-pass membrane protein</topology>
    </subcellularLocation>
</comment>
<dbReference type="GO" id="GO:0006811">
    <property type="term" value="P:monoatomic ion transport"/>
    <property type="evidence" value="ECO:0007669"/>
    <property type="project" value="UniProtKB-KW"/>
</dbReference>
<keyword evidence="5" id="KW-1133">Transmembrane helix</keyword>
<feature type="transmembrane region" description="Helical" evidence="5">
    <location>
        <begin position="66"/>
        <end position="83"/>
    </location>
</feature>
<evidence type="ECO:0000256" key="2">
    <source>
        <dbReference type="ARBA" id="ARBA00022448"/>
    </source>
</evidence>
<feature type="transmembrane region" description="Helical" evidence="5">
    <location>
        <begin position="31"/>
        <end position="54"/>
    </location>
</feature>
<dbReference type="Proteomes" id="UP000675747">
    <property type="component" value="Unassembled WGS sequence"/>
</dbReference>
<evidence type="ECO:0000313" key="8">
    <source>
        <dbReference type="Proteomes" id="UP000675747"/>
    </source>
</evidence>
<evidence type="ECO:0000256" key="4">
    <source>
        <dbReference type="ARBA" id="ARBA00023065"/>
    </source>
</evidence>
<name>A0A8J8AX62_9GAMM</name>
<evidence type="ECO:0000313" key="6">
    <source>
        <dbReference type="EMBL" id="MBR0561339.1"/>
    </source>
</evidence>
<dbReference type="EMBL" id="JAGQFT010000008">
    <property type="protein sequence ID" value="MBR0561339.1"/>
    <property type="molecule type" value="Genomic_DNA"/>
</dbReference>
<keyword evidence="3" id="KW-0050">Antiport</keyword>
<feature type="transmembrane region" description="Helical" evidence="5">
    <location>
        <begin position="6"/>
        <end position="24"/>
    </location>
</feature>
<keyword evidence="4" id="KW-0406">Ion transport</keyword>
<reference evidence="6" key="2">
    <citation type="submission" date="2021-04" db="EMBL/GenBank/DDBJ databases">
        <authorList>
            <person name="Karlyshev A.V."/>
        </authorList>
    </citation>
    <scope>NUCLEOTIDE SEQUENCE</scope>
    <source>
        <strain evidence="6">LMG 29479</strain>
    </source>
</reference>
<accession>A0A8J8AX62</accession>
<feature type="transmembrane region" description="Helical" evidence="5">
    <location>
        <begin position="120"/>
        <end position="142"/>
    </location>
</feature>
<keyword evidence="5" id="KW-0472">Membrane</keyword>
<sequence>MDATAFNILLACIGAALLLFAFVARPLKHAATLPVVAFVVGIALGPAGLDLVTLPPGERGDGILEQLARVSLAVALIGAALRFDRGRLRALAVLLLRRPLPLWPLLGAVRGARAPRERAFLGWFGPMGVSSMFYVLLAMRHLHDRRVMAIGSLAITASVFAHGLSSGVLTRRYARAEAGAGG</sequence>
<gene>
    <name evidence="7" type="ORF">KB893_007465</name>
    <name evidence="6" type="ORF">KB893_02215</name>
</gene>
<evidence type="ECO:0000256" key="3">
    <source>
        <dbReference type="ARBA" id="ARBA00022449"/>
    </source>
</evidence>
<keyword evidence="5" id="KW-0812">Transmembrane</keyword>
<evidence type="ECO:0000256" key="5">
    <source>
        <dbReference type="SAM" id="Phobius"/>
    </source>
</evidence>
<keyword evidence="8" id="KW-1185">Reference proteome</keyword>
<proteinExistence type="predicted"/>
<comment type="caution">
    <text evidence="6">The sequence shown here is derived from an EMBL/GenBank/DDBJ whole genome shotgun (WGS) entry which is preliminary data.</text>
</comment>